<evidence type="ECO:0000313" key="1">
    <source>
        <dbReference type="EMBL" id="MBW0593800.1"/>
    </source>
</evidence>
<comment type="caution">
    <text evidence="1">The sequence shown here is derived from an EMBL/GenBank/DDBJ whole genome shotgun (WGS) entry which is preliminary data.</text>
</comment>
<protein>
    <submittedName>
        <fullName evidence="1">Uncharacterized protein</fullName>
    </submittedName>
</protein>
<sequence>MSWFGALVQDHDVSHANPYACAGSRQFKEILTPGQASDDSHANPYACAGSNNAQNSLRLCRLLTIHTRILTLVQVPNNSNKSSLRGRLPMIHTRILMLVQVPTMLKNPYAGAGFRQFTRESLRLCKF</sequence>
<proteinExistence type="predicted"/>
<name>A0A9Q3L890_9BASI</name>
<dbReference type="EMBL" id="AVOT02156701">
    <property type="protein sequence ID" value="MBW0593800.1"/>
    <property type="molecule type" value="Genomic_DNA"/>
</dbReference>
<reference evidence="1" key="1">
    <citation type="submission" date="2021-03" db="EMBL/GenBank/DDBJ databases">
        <title>Draft genome sequence of rust myrtle Austropuccinia psidii MF-1, a brazilian biotype.</title>
        <authorList>
            <person name="Quecine M.C."/>
            <person name="Pachon D.M.R."/>
            <person name="Bonatelli M.L."/>
            <person name="Correr F.H."/>
            <person name="Franceschini L.M."/>
            <person name="Leite T.F."/>
            <person name="Margarido G.R.A."/>
            <person name="Almeida C.A."/>
            <person name="Ferrarezi J.A."/>
            <person name="Labate C.A."/>
        </authorList>
    </citation>
    <scope>NUCLEOTIDE SEQUENCE</scope>
    <source>
        <strain evidence="1">MF-1</strain>
    </source>
</reference>
<dbReference type="Proteomes" id="UP000765509">
    <property type="component" value="Unassembled WGS sequence"/>
</dbReference>
<gene>
    <name evidence="1" type="ORF">O181_133515</name>
</gene>
<evidence type="ECO:0000313" key="2">
    <source>
        <dbReference type="Proteomes" id="UP000765509"/>
    </source>
</evidence>
<organism evidence="1 2">
    <name type="scientific">Austropuccinia psidii MF-1</name>
    <dbReference type="NCBI Taxonomy" id="1389203"/>
    <lineage>
        <taxon>Eukaryota</taxon>
        <taxon>Fungi</taxon>
        <taxon>Dikarya</taxon>
        <taxon>Basidiomycota</taxon>
        <taxon>Pucciniomycotina</taxon>
        <taxon>Pucciniomycetes</taxon>
        <taxon>Pucciniales</taxon>
        <taxon>Sphaerophragmiaceae</taxon>
        <taxon>Austropuccinia</taxon>
    </lineage>
</organism>
<dbReference type="AlphaFoldDB" id="A0A9Q3L890"/>
<accession>A0A9Q3L890</accession>
<keyword evidence="2" id="KW-1185">Reference proteome</keyword>